<dbReference type="OrthoDB" id="10024078at2759"/>
<evidence type="ECO:0000256" key="12">
    <source>
        <dbReference type="SAM" id="MobiDB-lite"/>
    </source>
</evidence>
<protein>
    <submittedName>
        <fullName evidence="14">Sensory neuron membrane protein 1</fullName>
    </submittedName>
</protein>
<evidence type="ECO:0000256" key="1">
    <source>
        <dbReference type="ARBA" id="ARBA00004651"/>
    </source>
</evidence>
<dbReference type="PANTHER" id="PTHR11923">
    <property type="entry name" value="SCAVENGER RECEPTOR CLASS B TYPE-1 SR-B1"/>
    <property type="match status" value="1"/>
</dbReference>
<dbReference type="PANTHER" id="PTHR11923:SF69">
    <property type="entry name" value="SENSORY NEURON MEMBRANE PROTEIN 1"/>
    <property type="match status" value="1"/>
</dbReference>
<proteinExistence type="evidence at transcript level"/>
<name>A0A7T3UZF1_DIACI</name>
<evidence type="ECO:0000256" key="3">
    <source>
        <dbReference type="ARBA" id="ARBA00022475"/>
    </source>
</evidence>
<accession>A0A7T3UZF1</accession>
<evidence type="ECO:0000313" key="14">
    <source>
        <dbReference type="EMBL" id="QPZ88996.1"/>
    </source>
</evidence>
<evidence type="ECO:0000256" key="13">
    <source>
        <dbReference type="SAM" id="Phobius"/>
    </source>
</evidence>
<keyword evidence="11" id="KW-0325">Glycoprotein</keyword>
<gene>
    <name evidence="14" type="primary">SNMP1</name>
</gene>
<evidence type="ECO:0000256" key="2">
    <source>
        <dbReference type="ARBA" id="ARBA00010532"/>
    </source>
</evidence>
<feature type="transmembrane region" description="Helical" evidence="13">
    <location>
        <begin position="6"/>
        <end position="26"/>
    </location>
</feature>
<dbReference type="PRINTS" id="PR01609">
    <property type="entry name" value="CD36FAMILY"/>
</dbReference>
<sequence>MPPGSGFIIAGAVLLVFGVWFGWFGFKGILKSQIGKQVQLVEGTEMRAVWSKLPLAIYDDIYFFNVTNPNDVYKGEPPQLEQIGPYCLDEWMEKVGLIDDEATDSVAFNFKSTFYFNEKRSKGLTGNEEIVMPHFILLGMLLQTARDTPGALAFIDKAIDPIFNGQKSLYLKTTPNQILFEGIYLNCTSKKVAPKAICAVLQAKGAEMGVQKAGDNIYKVSIFGHRNATANKNRLEVLRGKKNFRDVGKVTKFNGKDKLSMWAGDECNTIQGTDSTIFPPFQKREDDLVFFVADLCRSIRLQYNGQKISSRGVHGGRHETTFTILANDSASRCWCPKSGCLDKGALDLSKCVGAPMILTQPHFYDGSEKYLSRVRGLNPNKQDHGIYMDIEPITGAAFDVRMRLQFNMFMYEMKRVHITHNLTSTPILHPLFWIESKVELDDSLLKPIKMLYTVIGVVKVIKWLMVLGAFGLMGYGGYNVFLANKNKVKDVVQNTVRKMDFNGQNSDDKNKMDPYSGSGPNDKIKY</sequence>
<organism evidence="14">
    <name type="scientific">Diaphorina citri</name>
    <name type="common">Asian citrus psyllid</name>
    <dbReference type="NCBI Taxonomy" id="121845"/>
    <lineage>
        <taxon>Eukaryota</taxon>
        <taxon>Metazoa</taxon>
        <taxon>Ecdysozoa</taxon>
        <taxon>Arthropoda</taxon>
        <taxon>Hexapoda</taxon>
        <taxon>Insecta</taxon>
        <taxon>Pterygota</taxon>
        <taxon>Neoptera</taxon>
        <taxon>Paraneoptera</taxon>
        <taxon>Hemiptera</taxon>
        <taxon>Sternorrhyncha</taxon>
        <taxon>Psylloidea</taxon>
        <taxon>Psyllidae</taxon>
        <taxon>Diaphorininae</taxon>
        <taxon>Diaphorina</taxon>
    </lineage>
</organism>
<keyword evidence="9" id="KW-1015">Disulfide bond</keyword>
<feature type="transmembrane region" description="Helical" evidence="13">
    <location>
        <begin position="450"/>
        <end position="475"/>
    </location>
</feature>
<evidence type="ECO:0000256" key="11">
    <source>
        <dbReference type="ARBA" id="ARBA00023180"/>
    </source>
</evidence>
<evidence type="ECO:0000256" key="7">
    <source>
        <dbReference type="ARBA" id="ARBA00022989"/>
    </source>
</evidence>
<keyword evidence="4" id="KW-0716">Sensory transduction</keyword>
<evidence type="ECO:0000256" key="5">
    <source>
        <dbReference type="ARBA" id="ARBA00022692"/>
    </source>
</evidence>
<comment type="similarity">
    <text evidence="2">Belongs to the CD36 family.</text>
</comment>
<dbReference type="Pfam" id="PF01130">
    <property type="entry name" value="CD36"/>
    <property type="match status" value="1"/>
</dbReference>
<keyword evidence="3" id="KW-1003">Cell membrane</keyword>
<keyword evidence="6" id="KW-0552">Olfaction</keyword>
<keyword evidence="10" id="KW-0675">Receptor</keyword>
<dbReference type="GO" id="GO:0005737">
    <property type="term" value="C:cytoplasm"/>
    <property type="evidence" value="ECO:0007669"/>
    <property type="project" value="TreeGrafter"/>
</dbReference>
<keyword evidence="7 13" id="KW-1133">Transmembrane helix</keyword>
<reference evidence="14" key="1">
    <citation type="submission" date="2019-11" db="EMBL/GenBank/DDBJ databases">
        <title>Host plant odors and their recognition by OBPs of Diaphorina citri Kuwayama (Hemiptera: Psyllidae).</title>
        <authorList>
            <person name="Zhengbing W."/>
            <person name="Xinnian Z."/>
        </authorList>
    </citation>
    <scope>NUCLEOTIDE SEQUENCE</scope>
</reference>
<evidence type="ECO:0000256" key="10">
    <source>
        <dbReference type="ARBA" id="ARBA00023170"/>
    </source>
</evidence>
<evidence type="ECO:0000256" key="6">
    <source>
        <dbReference type="ARBA" id="ARBA00022725"/>
    </source>
</evidence>
<evidence type="ECO:0000256" key="9">
    <source>
        <dbReference type="ARBA" id="ARBA00023157"/>
    </source>
</evidence>
<keyword evidence="5 13" id="KW-0812">Transmembrane</keyword>
<dbReference type="EMBL" id="MN731581">
    <property type="protein sequence ID" value="QPZ88996.1"/>
    <property type="molecule type" value="mRNA"/>
</dbReference>
<keyword evidence="8 13" id="KW-0472">Membrane</keyword>
<dbReference type="InterPro" id="IPR002159">
    <property type="entry name" value="CD36_fam"/>
</dbReference>
<feature type="region of interest" description="Disordered" evidence="12">
    <location>
        <begin position="500"/>
        <end position="526"/>
    </location>
</feature>
<evidence type="ECO:0000256" key="4">
    <source>
        <dbReference type="ARBA" id="ARBA00022606"/>
    </source>
</evidence>
<evidence type="ECO:0000256" key="8">
    <source>
        <dbReference type="ARBA" id="ARBA00023136"/>
    </source>
</evidence>
<dbReference type="AlphaFoldDB" id="A0A7T3UZF1"/>
<dbReference type="GO" id="GO:0005886">
    <property type="term" value="C:plasma membrane"/>
    <property type="evidence" value="ECO:0007669"/>
    <property type="project" value="UniProtKB-SubCell"/>
</dbReference>
<comment type="subcellular location">
    <subcellularLocation>
        <location evidence="1">Cell membrane</location>
        <topology evidence="1">Multi-pass membrane protein</topology>
    </subcellularLocation>
</comment>
<dbReference type="GO" id="GO:0007608">
    <property type="term" value="P:sensory perception of smell"/>
    <property type="evidence" value="ECO:0007669"/>
    <property type="project" value="UniProtKB-KW"/>
</dbReference>
<dbReference type="GO" id="GO:0005044">
    <property type="term" value="F:scavenger receptor activity"/>
    <property type="evidence" value="ECO:0007669"/>
    <property type="project" value="TreeGrafter"/>
</dbReference>